<keyword evidence="1" id="KW-0472">Membrane</keyword>
<organism evidence="2">
    <name type="scientific">Caldicellulosiruptor owensensis</name>
    <dbReference type="NCBI Taxonomy" id="55205"/>
    <lineage>
        <taxon>Bacteria</taxon>
        <taxon>Bacillati</taxon>
        <taxon>Bacillota</taxon>
        <taxon>Bacillota incertae sedis</taxon>
        <taxon>Caldicellulosiruptorales</taxon>
        <taxon>Caldicellulosiruptoraceae</taxon>
        <taxon>Caldicellulosiruptor</taxon>
    </lineage>
</organism>
<name>A0A7C5V2U7_9FIRM</name>
<accession>A0A7C5V2U7</accession>
<reference evidence="2" key="1">
    <citation type="journal article" date="2020" name="mSystems">
        <title>Genome- and Community-Level Interaction Insights into Carbon Utilization and Element Cycling Functions of Hydrothermarchaeota in Hydrothermal Sediment.</title>
        <authorList>
            <person name="Zhou Z."/>
            <person name="Liu Y."/>
            <person name="Xu W."/>
            <person name="Pan J."/>
            <person name="Luo Z.H."/>
            <person name="Li M."/>
        </authorList>
    </citation>
    <scope>NUCLEOTIDE SEQUENCE [LARGE SCALE GENOMIC DNA]</scope>
    <source>
        <strain evidence="2">SpSt-102</strain>
    </source>
</reference>
<sequence>MARAQASYIVWKLINAVPELKNKNIPVEVRKVPLTEAFMRGICFLGYKDIYNHYLIVLNFMLKINCVYYLLLAPILKIAYNILKVIFCFNICGMIELDYWL</sequence>
<dbReference type="EMBL" id="DRUZ01000028">
    <property type="protein sequence ID" value="HHS01292.1"/>
    <property type="molecule type" value="Genomic_DNA"/>
</dbReference>
<dbReference type="AlphaFoldDB" id="A0A7C5V2U7"/>
<feature type="transmembrane region" description="Helical" evidence="1">
    <location>
        <begin position="54"/>
        <end position="72"/>
    </location>
</feature>
<gene>
    <name evidence="2" type="ORF">ENL71_01970</name>
</gene>
<evidence type="ECO:0000313" key="2">
    <source>
        <dbReference type="EMBL" id="HHS01292.1"/>
    </source>
</evidence>
<keyword evidence="1" id="KW-1133">Transmembrane helix</keyword>
<proteinExistence type="predicted"/>
<keyword evidence="1" id="KW-0812">Transmembrane</keyword>
<evidence type="ECO:0000256" key="1">
    <source>
        <dbReference type="SAM" id="Phobius"/>
    </source>
</evidence>
<protein>
    <submittedName>
        <fullName evidence="2">Uncharacterized protein</fullName>
    </submittedName>
</protein>
<comment type="caution">
    <text evidence="2">The sequence shown here is derived from an EMBL/GenBank/DDBJ whole genome shotgun (WGS) entry which is preliminary data.</text>
</comment>